<dbReference type="eggNOG" id="COG1463">
    <property type="taxonomic scope" value="Bacteria"/>
</dbReference>
<feature type="domain" description="Mce/MlaD" evidence="2">
    <location>
        <begin position="46"/>
        <end position="133"/>
    </location>
</feature>
<evidence type="ECO:0000259" key="2">
    <source>
        <dbReference type="Pfam" id="PF02470"/>
    </source>
</evidence>
<name>H8Z4Y8_9GAMM</name>
<keyword evidence="4" id="KW-1185">Reference proteome</keyword>
<organism evidence="3 4">
    <name type="scientific">Thiorhodovibrio frisius</name>
    <dbReference type="NCBI Taxonomy" id="631362"/>
    <lineage>
        <taxon>Bacteria</taxon>
        <taxon>Pseudomonadati</taxon>
        <taxon>Pseudomonadota</taxon>
        <taxon>Gammaproteobacteria</taxon>
        <taxon>Chromatiales</taxon>
        <taxon>Chromatiaceae</taxon>
        <taxon>Thiorhodovibrio</taxon>
    </lineage>
</organism>
<keyword evidence="1" id="KW-0812">Transmembrane</keyword>
<dbReference type="Proteomes" id="UP000002964">
    <property type="component" value="Unassembled WGS sequence"/>
</dbReference>
<gene>
    <name evidence="3" type="ORF">Thi970DRAFT_04028</name>
</gene>
<evidence type="ECO:0000313" key="4">
    <source>
        <dbReference type="Proteomes" id="UP000002964"/>
    </source>
</evidence>
<sequence length="347" mass="37407">MSKQANPAVIGGFVLGALVIFVGALIVFGSGALLRERIALVTFFPGSVQGLNIGAQVQFQGVPIGQITGIGLNYLPDTNNFRVPVRYDIWPKNIAVLGGVGQTNPRAVIRQLVKQEGLRARLQSISVVTGQYVVSLNLNPQLPAQPEEQDYQDAIQVPAIEATRDRMEDLLATLPLNDLVEKTTGTLDAIYDLFSSGKIDRSVESLDATLTQAHLALQTLNHDLKPLLDSLQQVLTNTNELSVTARENIEQIAPALTSAAENTATLTANLQRDWAPLKASAQAALTQGTKTLAALDSLVASDSPTRYQLDQLLRETTEAARSIRTLADYLERHPEALLSGKSGARAR</sequence>
<dbReference type="EMBL" id="JH603170">
    <property type="protein sequence ID" value="EIC20395.1"/>
    <property type="molecule type" value="Genomic_DNA"/>
</dbReference>
<dbReference type="OrthoDB" id="9806984at2"/>
<reference evidence="4" key="1">
    <citation type="submission" date="2011-06" db="EMBL/GenBank/DDBJ databases">
        <authorList>
            <consortium name="US DOE Joint Genome Institute (JGI-PGF)"/>
            <person name="Lucas S."/>
            <person name="Han J."/>
            <person name="Lapidus A."/>
            <person name="Cheng J.-F."/>
            <person name="Goodwin L."/>
            <person name="Pitluck S."/>
            <person name="Peters L."/>
            <person name="Land M.L."/>
            <person name="Hauser L."/>
            <person name="Vogl K."/>
            <person name="Liu Z."/>
            <person name="Overmann J."/>
            <person name="Frigaard N.-U."/>
            <person name="Bryant D.A."/>
            <person name="Woyke T.J."/>
        </authorList>
    </citation>
    <scope>NUCLEOTIDE SEQUENCE [LARGE SCALE GENOMIC DNA]</scope>
    <source>
        <strain evidence="4">970</strain>
    </source>
</reference>
<dbReference type="HOGENOM" id="CLU_013850_2_1_6"/>
<protein>
    <submittedName>
        <fullName evidence="3">ABC-type transport system involved in resistance to organic solvents, periplasmic component</fullName>
    </submittedName>
</protein>
<dbReference type="AlphaFoldDB" id="H8Z4Y8"/>
<accession>H8Z4Y8</accession>
<dbReference type="RefSeq" id="WP_009150798.1">
    <property type="nucleotide sequence ID" value="NZ_CP121471.1"/>
</dbReference>
<proteinExistence type="predicted"/>
<feature type="transmembrane region" description="Helical" evidence="1">
    <location>
        <begin position="12"/>
        <end position="34"/>
    </location>
</feature>
<evidence type="ECO:0000313" key="3">
    <source>
        <dbReference type="EMBL" id="EIC20395.1"/>
    </source>
</evidence>
<dbReference type="InterPro" id="IPR003399">
    <property type="entry name" value="Mce/MlaD"/>
</dbReference>
<keyword evidence="1" id="KW-1133">Transmembrane helix</keyword>
<evidence type="ECO:0000256" key="1">
    <source>
        <dbReference type="SAM" id="Phobius"/>
    </source>
</evidence>
<dbReference type="STRING" id="631362.Thi970DRAFT_04028"/>
<dbReference type="Pfam" id="PF02470">
    <property type="entry name" value="MlaD"/>
    <property type="match status" value="1"/>
</dbReference>
<keyword evidence="1" id="KW-0472">Membrane</keyword>
<reference evidence="3 4" key="2">
    <citation type="submission" date="2011-11" db="EMBL/GenBank/DDBJ databases">
        <authorList>
            <consortium name="US DOE Joint Genome Institute"/>
            <person name="Lucas S."/>
            <person name="Han J."/>
            <person name="Lapidus A."/>
            <person name="Cheng J.-F."/>
            <person name="Goodwin L."/>
            <person name="Pitluck S."/>
            <person name="Peters L."/>
            <person name="Ovchinnikova G."/>
            <person name="Zhang X."/>
            <person name="Detter J.C."/>
            <person name="Han C."/>
            <person name="Tapia R."/>
            <person name="Land M."/>
            <person name="Hauser L."/>
            <person name="Kyrpides N."/>
            <person name="Ivanova N."/>
            <person name="Pagani I."/>
            <person name="Vogl K."/>
            <person name="Liu Z."/>
            <person name="Overmann J."/>
            <person name="Frigaard N.-U."/>
            <person name="Bryant D."/>
            <person name="Woyke T."/>
        </authorList>
    </citation>
    <scope>NUCLEOTIDE SEQUENCE [LARGE SCALE GENOMIC DNA]</scope>
    <source>
        <strain evidence="3 4">970</strain>
    </source>
</reference>